<proteinExistence type="predicted"/>
<protein>
    <recommendedName>
        <fullName evidence="3">AbiTii domain-containing protein</fullName>
    </recommendedName>
</protein>
<reference evidence="2" key="1">
    <citation type="journal article" date="2019" name="Int. J. Syst. Evol. Microbiol.">
        <title>The Global Catalogue of Microorganisms (GCM) 10K type strain sequencing project: providing services to taxonomists for standard genome sequencing and annotation.</title>
        <authorList>
            <consortium name="The Broad Institute Genomics Platform"/>
            <consortium name="The Broad Institute Genome Sequencing Center for Infectious Disease"/>
            <person name="Wu L."/>
            <person name="Ma J."/>
        </authorList>
    </citation>
    <scope>NUCLEOTIDE SEQUENCE [LARGE SCALE GENOMIC DNA]</scope>
    <source>
        <strain evidence="2">CGMCC 4.1437</strain>
    </source>
</reference>
<comment type="caution">
    <text evidence="1">The sequence shown here is derived from an EMBL/GenBank/DDBJ whole genome shotgun (WGS) entry which is preliminary data.</text>
</comment>
<evidence type="ECO:0000313" key="2">
    <source>
        <dbReference type="Proteomes" id="UP001595975"/>
    </source>
</evidence>
<sequence>MTSADQILALVRTALDEFDDRPLTVSVRRAVRIASLAGDSQVAVRLGLELRPSGGDPQANGEATRRLMADPTLWESADGPAEAALREYLGDRVVDRKDPKSHFAGHSISEIEYLLGLFEPELASDSPPARVVKSAAMLRNVQELARHRTFVYLCEWERRFGYSSINDSIFGSYKAVMDRLLSTHAPDLVERFNTVYRRLNEAATQDPARPAGEELSQALTTCRRILEAVVGQVLPAQAEPSAAGFKLDQASYRSRLFEFIKIANESKNVSEATIAMADGLHARFAAFDKLTSKGVHADVALRAANMCALNVYILCGEVLLLKQQTESDATTEVG</sequence>
<accession>A0ABW0X8X8</accession>
<evidence type="ECO:0000313" key="1">
    <source>
        <dbReference type="EMBL" id="MFC5664990.1"/>
    </source>
</evidence>
<gene>
    <name evidence="1" type="ORF">ACFP3U_18640</name>
</gene>
<keyword evidence="2" id="KW-1185">Reference proteome</keyword>
<name>A0ABW0X8X8_9ACTN</name>
<evidence type="ECO:0008006" key="3">
    <source>
        <dbReference type="Google" id="ProtNLM"/>
    </source>
</evidence>
<organism evidence="1 2">
    <name type="scientific">Kitasatospora misakiensis</name>
    <dbReference type="NCBI Taxonomy" id="67330"/>
    <lineage>
        <taxon>Bacteria</taxon>
        <taxon>Bacillati</taxon>
        <taxon>Actinomycetota</taxon>
        <taxon>Actinomycetes</taxon>
        <taxon>Kitasatosporales</taxon>
        <taxon>Streptomycetaceae</taxon>
        <taxon>Kitasatospora</taxon>
    </lineage>
</organism>
<dbReference type="RefSeq" id="WP_380226680.1">
    <property type="nucleotide sequence ID" value="NZ_JBHSOF010000022.1"/>
</dbReference>
<dbReference type="EMBL" id="JBHSOF010000022">
    <property type="protein sequence ID" value="MFC5664990.1"/>
    <property type="molecule type" value="Genomic_DNA"/>
</dbReference>
<dbReference type="Proteomes" id="UP001595975">
    <property type="component" value="Unassembled WGS sequence"/>
</dbReference>